<evidence type="ECO:0000313" key="2">
    <source>
        <dbReference type="Proteomes" id="UP000199025"/>
    </source>
</evidence>
<dbReference type="AlphaFoldDB" id="A0A1I4DBU2"/>
<evidence type="ECO:0000313" key="1">
    <source>
        <dbReference type="EMBL" id="SFK90240.1"/>
    </source>
</evidence>
<protein>
    <recommendedName>
        <fullName evidence="3">DUF4267 domain-containing protein</fullName>
    </recommendedName>
</protein>
<gene>
    <name evidence="1" type="ORF">SAMN05421835_14327</name>
</gene>
<dbReference type="RefSeq" id="WP_091516945.1">
    <property type="nucleotide sequence ID" value="NZ_CBDQZW010000075.1"/>
</dbReference>
<sequence>MSVITRLLGVATVGIGAAIAVRPGLLAHPCGLAEPDGSLSRSTKTLVVAIGARDVASGLAMACARSPEAQDIATGVRIASDVGDAINFGLTLPNRDARRKAVAAASAWALVCGLSRLRRQRCRWRPPPPP</sequence>
<name>A0A1I4DBU2_9PSEU</name>
<dbReference type="Proteomes" id="UP000199025">
    <property type="component" value="Unassembled WGS sequence"/>
</dbReference>
<organism evidence="1 2">
    <name type="scientific">Amycolatopsis sacchari</name>
    <dbReference type="NCBI Taxonomy" id="115433"/>
    <lineage>
        <taxon>Bacteria</taxon>
        <taxon>Bacillati</taxon>
        <taxon>Actinomycetota</taxon>
        <taxon>Actinomycetes</taxon>
        <taxon>Pseudonocardiales</taxon>
        <taxon>Pseudonocardiaceae</taxon>
        <taxon>Amycolatopsis</taxon>
    </lineage>
</organism>
<evidence type="ECO:0008006" key="3">
    <source>
        <dbReference type="Google" id="ProtNLM"/>
    </source>
</evidence>
<accession>A0A1I4DBU2</accession>
<reference evidence="1 2" key="1">
    <citation type="submission" date="2016-10" db="EMBL/GenBank/DDBJ databases">
        <authorList>
            <person name="de Groot N.N."/>
        </authorList>
    </citation>
    <scope>NUCLEOTIDE SEQUENCE [LARGE SCALE GENOMIC DNA]</scope>
    <source>
        <strain evidence="1 2">DSM 44468</strain>
    </source>
</reference>
<proteinExistence type="predicted"/>
<keyword evidence="2" id="KW-1185">Reference proteome</keyword>
<dbReference type="OrthoDB" id="3436761at2"/>
<dbReference type="EMBL" id="FORP01000043">
    <property type="protein sequence ID" value="SFK90240.1"/>
    <property type="molecule type" value="Genomic_DNA"/>
</dbReference>